<evidence type="ECO:0000256" key="2">
    <source>
        <dbReference type="PROSITE-ProRule" id="PRU00169"/>
    </source>
</evidence>
<dbReference type="RefSeq" id="WP_024268791.1">
    <property type="nucleotide sequence ID" value="NC_023035.1"/>
</dbReference>
<dbReference type="AlphaFoldDB" id="V5WJD5"/>
<keyword evidence="4" id="KW-0675">Receptor</keyword>
<dbReference type="InterPro" id="IPR011006">
    <property type="entry name" value="CheY-like_superfamily"/>
</dbReference>
<dbReference type="Pfam" id="PF00072">
    <property type="entry name" value="Response_reg"/>
    <property type="match status" value="1"/>
</dbReference>
<feature type="domain" description="Response regulatory" evidence="3">
    <location>
        <begin position="2"/>
        <end position="119"/>
    </location>
</feature>
<dbReference type="KEGG" id="slr:L21SP2_2536"/>
<feature type="modified residue" description="4-aspartylphosphate" evidence="2">
    <location>
        <position position="52"/>
    </location>
</feature>
<dbReference type="Gene3D" id="3.40.50.2300">
    <property type="match status" value="1"/>
</dbReference>
<name>V5WJD5_9SPIO</name>
<dbReference type="PROSITE" id="PS50110">
    <property type="entry name" value="RESPONSE_REGULATORY"/>
    <property type="match status" value="1"/>
</dbReference>
<dbReference type="InterPro" id="IPR001789">
    <property type="entry name" value="Sig_transdc_resp-reg_receiver"/>
</dbReference>
<gene>
    <name evidence="4" type="ORF">L21SP2_2536</name>
</gene>
<accession>V5WJD5</accession>
<dbReference type="InterPro" id="IPR050595">
    <property type="entry name" value="Bact_response_regulator"/>
</dbReference>
<evidence type="ECO:0000313" key="4">
    <source>
        <dbReference type="EMBL" id="AHC15888.1"/>
    </source>
</evidence>
<organism evidence="4 5">
    <name type="scientific">Salinispira pacifica</name>
    <dbReference type="NCBI Taxonomy" id="1307761"/>
    <lineage>
        <taxon>Bacteria</taxon>
        <taxon>Pseudomonadati</taxon>
        <taxon>Spirochaetota</taxon>
        <taxon>Spirochaetia</taxon>
        <taxon>Spirochaetales</taxon>
        <taxon>Spirochaetaceae</taxon>
        <taxon>Salinispira</taxon>
    </lineage>
</organism>
<evidence type="ECO:0000259" key="3">
    <source>
        <dbReference type="PROSITE" id="PS50110"/>
    </source>
</evidence>
<dbReference type="eggNOG" id="COG0784">
    <property type="taxonomic scope" value="Bacteria"/>
</dbReference>
<keyword evidence="5" id="KW-1185">Reference proteome</keyword>
<keyword evidence="1 2" id="KW-0597">Phosphoprotein</keyword>
<dbReference type="HOGENOM" id="CLU_000445_69_17_12"/>
<dbReference type="Proteomes" id="UP000018680">
    <property type="component" value="Chromosome"/>
</dbReference>
<dbReference type="SUPFAM" id="SSF52172">
    <property type="entry name" value="CheY-like"/>
    <property type="match status" value="1"/>
</dbReference>
<dbReference type="GO" id="GO:0000160">
    <property type="term" value="P:phosphorelay signal transduction system"/>
    <property type="evidence" value="ECO:0007669"/>
    <property type="project" value="InterPro"/>
</dbReference>
<dbReference type="STRING" id="1307761.L21SP2_2536"/>
<dbReference type="SMART" id="SM00448">
    <property type="entry name" value="REC"/>
    <property type="match status" value="1"/>
</dbReference>
<sequence>MTVVCVDDSATIRMLVKKSLEKNGFLVRDAQDGQDALNKLNEDPDADLFIVDVNMPNMDGFSFVREIKKDDRFSSKPVIFLTTEAGADKKQAGKELGVNGWMVKPFEEQSLLKIINMFTSS</sequence>
<dbReference type="PANTHER" id="PTHR44591">
    <property type="entry name" value="STRESS RESPONSE REGULATOR PROTEIN 1"/>
    <property type="match status" value="1"/>
</dbReference>
<reference evidence="4 5" key="1">
    <citation type="journal article" date="2015" name="Stand. Genomic Sci.">
        <title>Complete genome sequence and description of Salinispira pacifica gen. nov., sp. nov., a novel spirochaete isolated form a hypersaline microbial mat.</title>
        <authorList>
            <person name="Ben Hania W."/>
            <person name="Joseph M."/>
            <person name="Schumann P."/>
            <person name="Bunk B."/>
            <person name="Fiebig A."/>
            <person name="Sproer C."/>
            <person name="Klenk H.P."/>
            <person name="Fardeau M.L."/>
            <person name="Spring S."/>
        </authorList>
    </citation>
    <scope>NUCLEOTIDE SEQUENCE [LARGE SCALE GENOMIC DNA]</scope>
    <source>
        <strain evidence="4 5">L21-RPul-D2</strain>
    </source>
</reference>
<proteinExistence type="predicted"/>
<protein>
    <submittedName>
        <fullName evidence="4">Chemotaxis regulator-transmits chemoreceptor signals to flagelllar motor components CheY</fullName>
    </submittedName>
</protein>
<evidence type="ECO:0000313" key="5">
    <source>
        <dbReference type="Proteomes" id="UP000018680"/>
    </source>
</evidence>
<evidence type="ECO:0000256" key="1">
    <source>
        <dbReference type="ARBA" id="ARBA00022553"/>
    </source>
</evidence>
<dbReference type="PANTHER" id="PTHR44591:SF25">
    <property type="entry name" value="CHEMOTAXIS TWO-COMPONENT RESPONSE REGULATOR"/>
    <property type="match status" value="1"/>
</dbReference>
<dbReference type="OrthoDB" id="9797769at2"/>
<dbReference type="EMBL" id="CP006939">
    <property type="protein sequence ID" value="AHC15888.1"/>
    <property type="molecule type" value="Genomic_DNA"/>
</dbReference>